<dbReference type="PANTHER" id="PTHR39327:SF1">
    <property type="entry name" value="BLR5470 PROTEIN"/>
    <property type="match status" value="1"/>
</dbReference>
<dbReference type="Proteomes" id="UP000308828">
    <property type="component" value="Unassembled WGS sequence"/>
</dbReference>
<keyword evidence="3" id="KW-1185">Reference proteome</keyword>
<dbReference type="RefSeq" id="WP_136597114.1">
    <property type="nucleotide sequence ID" value="NZ_STGV01000001.1"/>
</dbReference>
<dbReference type="OrthoDB" id="7206808at2"/>
<accession>A0A4S8P540</accession>
<organism evidence="2 3">
    <name type="scientific">Peteryoungia ipomoeae</name>
    <dbReference type="NCBI Taxonomy" id="1210932"/>
    <lineage>
        <taxon>Bacteria</taxon>
        <taxon>Pseudomonadati</taxon>
        <taxon>Pseudomonadota</taxon>
        <taxon>Alphaproteobacteria</taxon>
        <taxon>Hyphomicrobiales</taxon>
        <taxon>Rhizobiaceae</taxon>
        <taxon>Peteryoungia</taxon>
    </lineage>
</organism>
<protein>
    <submittedName>
        <fullName evidence="2">Transglutaminase</fullName>
    </submittedName>
</protein>
<gene>
    <name evidence="2" type="ORF">FAA97_03430</name>
</gene>
<feature type="signal peptide" evidence="1">
    <location>
        <begin position="1"/>
        <end position="25"/>
    </location>
</feature>
<dbReference type="AlphaFoldDB" id="A0A4S8P540"/>
<name>A0A4S8P540_9HYPH</name>
<dbReference type="EMBL" id="STGV01000001">
    <property type="protein sequence ID" value="THV25267.1"/>
    <property type="molecule type" value="Genomic_DNA"/>
</dbReference>
<comment type="caution">
    <text evidence="2">The sequence shown here is derived from an EMBL/GenBank/DDBJ whole genome shotgun (WGS) entry which is preliminary data.</text>
</comment>
<dbReference type="Gene3D" id="3.10.620.30">
    <property type="match status" value="1"/>
</dbReference>
<sequence>MTTKKILGMLISATITLAGANAAMAAGQASMKVVGKANPPIGHYEFCQINTAECEATGRDAGPHRLTEQTWRALLEVNYDINTKIMPLTDMEIYGVEERWAYPISVGDCEDFALLKRKLLIDRGFSPSDLLMTVVLQPNGEGHAVLTVRTDRGDFVLDNMRNKVMLWSETEYTYLKRQSSTHAGRWVKLQDGRASFVGSVNSN</sequence>
<evidence type="ECO:0000256" key="1">
    <source>
        <dbReference type="SAM" id="SignalP"/>
    </source>
</evidence>
<evidence type="ECO:0000313" key="3">
    <source>
        <dbReference type="Proteomes" id="UP000308828"/>
    </source>
</evidence>
<keyword evidence="1" id="KW-0732">Signal</keyword>
<feature type="chain" id="PRO_5021018002" evidence="1">
    <location>
        <begin position="26"/>
        <end position="203"/>
    </location>
</feature>
<evidence type="ECO:0000313" key="2">
    <source>
        <dbReference type="EMBL" id="THV25267.1"/>
    </source>
</evidence>
<reference evidence="2 3" key="1">
    <citation type="submission" date="2019-04" db="EMBL/GenBank/DDBJ databases">
        <title>Genome sequence of strain shin9-1.</title>
        <authorList>
            <person name="Gao J."/>
            <person name="Sun J."/>
        </authorList>
    </citation>
    <scope>NUCLEOTIDE SEQUENCE [LARGE SCALE GENOMIC DNA]</scope>
    <source>
        <strain evidence="3">shin9-1</strain>
    </source>
</reference>
<dbReference type="PANTHER" id="PTHR39327">
    <property type="match status" value="1"/>
</dbReference>
<dbReference type="InterPro" id="IPR010319">
    <property type="entry name" value="Transglutaminase-like_Cys_pept"/>
</dbReference>
<dbReference type="Pfam" id="PF06035">
    <property type="entry name" value="Peptidase_C93"/>
    <property type="match status" value="1"/>
</dbReference>
<proteinExistence type="predicted"/>